<accession>A0ABW0GLI0</accession>
<dbReference type="RefSeq" id="WP_340267698.1">
    <property type="nucleotide sequence ID" value="NZ_JBBEOG010000002.1"/>
</dbReference>
<proteinExistence type="predicted"/>
<evidence type="ECO:0000313" key="2">
    <source>
        <dbReference type="EMBL" id="MFC5380755.1"/>
    </source>
</evidence>
<dbReference type="PANTHER" id="PTHR46825:SF7">
    <property type="entry name" value="D-ALANYL-D-ALANINE CARBOXYPEPTIDASE"/>
    <property type="match status" value="1"/>
</dbReference>
<dbReference type="Gene3D" id="3.40.710.10">
    <property type="entry name" value="DD-peptidase/beta-lactamase superfamily"/>
    <property type="match status" value="1"/>
</dbReference>
<keyword evidence="2" id="KW-0378">Hydrolase</keyword>
<dbReference type="InterPro" id="IPR012338">
    <property type="entry name" value="Beta-lactam/transpept-like"/>
</dbReference>
<dbReference type="Proteomes" id="UP001596122">
    <property type="component" value="Unassembled WGS sequence"/>
</dbReference>
<feature type="domain" description="Beta-lactamase-related" evidence="1">
    <location>
        <begin position="42"/>
        <end position="356"/>
    </location>
</feature>
<dbReference type="GO" id="GO:0016787">
    <property type="term" value="F:hydrolase activity"/>
    <property type="evidence" value="ECO:0007669"/>
    <property type="project" value="UniProtKB-KW"/>
</dbReference>
<dbReference type="PANTHER" id="PTHR46825">
    <property type="entry name" value="D-ALANYL-D-ALANINE-CARBOXYPEPTIDASE/ENDOPEPTIDASE AMPH"/>
    <property type="match status" value="1"/>
</dbReference>
<gene>
    <name evidence="2" type="ORF">ACFPJ6_08130</name>
</gene>
<keyword evidence="3" id="KW-1185">Reference proteome</keyword>
<evidence type="ECO:0000313" key="3">
    <source>
        <dbReference type="Proteomes" id="UP001596122"/>
    </source>
</evidence>
<dbReference type="EMBL" id="JBHSLD010000007">
    <property type="protein sequence ID" value="MFC5380755.1"/>
    <property type="molecule type" value="Genomic_DNA"/>
</dbReference>
<dbReference type="EC" id="3.-.-.-" evidence="2"/>
<dbReference type="SUPFAM" id="SSF56601">
    <property type="entry name" value="beta-lactamase/transpeptidase-like"/>
    <property type="match status" value="1"/>
</dbReference>
<organism evidence="2 3">
    <name type="scientific">Aquipuribacter nitratireducens</name>
    <dbReference type="NCBI Taxonomy" id="650104"/>
    <lineage>
        <taxon>Bacteria</taxon>
        <taxon>Bacillati</taxon>
        <taxon>Actinomycetota</taxon>
        <taxon>Actinomycetes</taxon>
        <taxon>Micrococcales</taxon>
        <taxon>Intrasporangiaceae</taxon>
        <taxon>Aquipuribacter</taxon>
    </lineage>
</organism>
<protein>
    <submittedName>
        <fullName evidence="2">Serine hydrolase domain-containing protein</fullName>
        <ecNumber evidence="2">3.-.-.-</ecNumber>
    </submittedName>
</protein>
<sequence length="374" mass="38663">MSAGGGDVGGAAGPEPAATGEALLWTTPADSALPAETVDALQEALDAYRQAQEAPGLTAAVVTPDGMWAGASGVDGTGTPLQPESAFAIASITKTFVAAEVVLLSAQEQVDLDADIADYVDLPFTSDGATVREVLGMESGFPLDPVDEVLGMTGDLDREWTQDDVFDLVLAGSIQGVRGEDPSYNNLNYWVLGALVEEVTGEPLAVALRQDVLDPFGLERVWVQAAEEPTPPLAIAADEARFPEVDEDGPFLPSRAVASAAGAAGGMAADAPTLARWGHLLYGGAVLERSLVEDMTTPEGDDDWYGLGTVLARDGEAPLVGHDGDLGVYHSLLAVWPDDAISVAVLVPTPSPLGLDEELTPTGLARTLHEAALG</sequence>
<dbReference type="InterPro" id="IPR050491">
    <property type="entry name" value="AmpC-like"/>
</dbReference>
<dbReference type="InterPro" id="IPR001466">
    <property type="entry name" value="Beta-lactam-related"/>
</dbReference>
<dbReference type="Pfam" id="PF00144">
    <property type="entry name" value="Beta-lactamase"/>
    <property type="match status" value="1"/>
</dbReference>
<name>A0ABW0GLI0_9MICO</name>
<comment type="caution">
    <text evidence="2">The sequence shown here is derived from an EMBL/GenBank/DDBJ whole genome shotgun (WGS) entry which is preliminary data.</text>
</comment>
<reference evidence="3" key="1">
    <citation type="journal article" date="2019" name="Int. J. Syst. Evol. Microbiol.">
        <title>The Global Catalogue of Microorganisms (GCM) 10K type strain sequencing project: providing services to taxonomists for standard genome sequencing and annotation.</title>
        <authorList>
            <consortium name="The Broad Institute Genomics Platform"/>
            <consortium name="The Broad Institute Genome Sequencing Center for Infectious Disease"/>
            <person name="Wu L."/>
            <person name="Ma J."/>
        </authorList>
    </citation>
    <scope>NUCLEOTIDE SEQUENCE [LARGE SCALE GENOMIC DNA]</scope>
    <source>
        <strain evidence="3">CCUG 43114</strain>
    </source>
</reference>
<evidence type="ECO:0000259" key="1">
    <source>
        <dbReference type="Pfam" id="PF00144"/>
    </source>
</evidence>